<gene>
    <name evidence="2" type="ORF">GHT07_06530</name>
</gene>
<evidence type="ECO:0000313" key="3">
    <source>
        <dbReference type="Proteomes" id="UP000487350"/>
    </source>
</evidence>
<feature type="region of interest" description="Disordered" evidence="1">
    <location>
        <begin position="1"/>
        <end position="22"/>
    </location>
</feature>
<dbReference type="EMBL" id="WJBU01000005">
    <property type="protein sequence ID" value="MRD46925.1"/>
    <property type="molecule type" value="Genomic_DNA"/>
</dbReference>
<dbReference type="RefSeq" id="WP_194792856.1">
    <property type="nucleotide sequence ID" value="NZ_WJBU01000005.1"/>
</dbReference>
<proteinExistence type="predicted"/>
<evidence type="ECO:0000256" key="1">
    <source>
        <dbReference type="SAM" id="MobiDB-lite"/>
    </source>
</evidence>
<name>A0A844ARP2_9BURK</name>
<organism evidence="2 3">
    <name type="scientific">Caenimonas koreensis DSM 17982</name>
    <dbReference type="NCBI Taxonomy" id="1121255"/>
    <lineage>
        <taxon>Bacteria</taxon>
        <taxon>Pseudomonadati</taxon>
        <taxon>Pseudomonadota</taxon>
        <taxon>Betaproteobacteria</taxon>
        <taxon>Burkholderiales</taxon>
        <taxon>Comamonadaceae</taxon>
        <taxon>Caenimonas</taxon>
    </lineage>
</organism>
<evidence type="ECO:0000313" key="2">
    <source>
        <dbReference type="EMBL" id="MRD46925.1"/>
    </source>
</evidence>
<comment type="caution">
    <text evidence="2">The sequence shown here is derived from an EMBL/GenBank/DDBJ whole genome shotgun (WGS) entry which is preliminary data.</text>
</comment>
<sequence length="145" mass="16261">MARSSRSRKAGGADDTRGPHADHVNACVKIPSAGTCAAGDAPMVFKWFDTLEVDAFADKTVKMFMERFPPSEFTTAGKKQQERFRKVHAALAREMQDFRKTHSLNIYQKARLANRFKWALKDAAYPDAFIDELAYELAAMTAVRA</sequence>
<reference evidence="2 3" key="1">
    <citation type="submission" date="2019-11" db="EMBL/GenBank/DDBJ databases">
        <title>Caenimonas koreensis gen. nov., sp. nov., isolated from activated sludge.</title>
        <authorList>
            <person name="Seung H.R."/>
        </authorList>
    </citation>
    <scope>NUCLEOTIDE SEQUENCE [LARGE SCALE GENOMIC DNA]</scope>
    <source>
        <strain evidence="2 3">EMB320</strain>
    </source>
</reference>
<dbReference type="AlphaFoldDB" id="A0A844ARP2"/>
<protein>
    <submittedName>
        <fullName evidence="2">Uncharacterized protein</fullName>
    </submittedName>
</protein>
<feature type="compositionally biased region" description="Basic and acidic residues" evidence="1">
    <location>
        <begin position="11"/>
        <end position="22"/>
    </location>
</feature>
<accession>A0A844ARP2</accession>
<keyword evidence="3" id="KW-1185">Reference proteome</keyword>
<dbReference type="Proteomes" id="UP000487350">
    <property type="component" value="Unassembled WGS sequence"/>
</dbReference>